<dbReference type="AlphaFoldDB" id="A0A512JQ04"/>
<accession>A0A512JQ04</accession>
<sequence length="160" mass="18326">MKDVSSDLQRFAFERYQEPGVGSSCLEFQEAGFDVILVLYLVWCAEAGYVLTLDDVVAADRRLSDWRRQVIEPLRSVRRLLKTADLLPGVSLGPYRDRIKTMEIEAETLAFESLASIDRRRSDPLRQSAENYLRMYSAFLGRIAPEQALQRICLQLPRPA</sequence>
<organism evidence="1 2">
    <name type="scientific">Methylobacterium gnaphalii</name>
    <dbReference type="NCBI Taxonomy" id="1010610"/>
    <lineage>
        <taxon>Bacteria</taxon>
        <taxon>Pseudomonadati</taxon>
        <taxon>Pseudomonadota</taxon>
        <taxon>Alphaproteobacteria</taxon>
        <taxon>Hyphomicrobiales</taxon>
        <taxon>Methylobacteriaceae</taxon>
        <taxon>Methylobacterium</taxon>
    </lineage>
</organism>
<dbReference type="OrthoDB" id="7875767at2"/>
<gene>
    <name evidence="1" type="ORF">MGN01_38740</name>
</gene>
<dbReference type="InterPro" id="IPR012659">
    <property type="entry name" value="CHP02444"/>
</dbReference>
<dbReference type="NCBIfam" id="TIGR02444">
    <property type="entry name" value="TIGR02444 family protein"/>
    <property type="match status" value="1"/>
</dbReference>
<evidence type="ECO:0008006" key="3">
    <source>
        <dbReference type="Google" id="ProtNLM"/>
    </source>
</evidence>
<name>A0A512JQ04_9HYPH</name>
<dbReference type="EMBL" id="BJZV01000027">
    <property type="protein sequence ID" value="GEP12029.1"/>
    <property type="molecule type" value="Genomic_DNA"/>
</dbReference>
<protein>
    <recommendedName>
        <fullName evidence="3">TIGR02444 family protein</fullName>
    </recommendedName>
</protein>
<evidence type="ECO:0000313" key="1">
    <source>
        <dbReference type="EMBL" id="GEP12029.1"/>
    </source>
</evidence>
<evidence type="ECO:0000313" key="2">
    <source>
        <dbReference type="Proteomes" id="UP000321750"/>
    </source>
</evidence>
<reference evidence="1 2" key="1">
    <citation type="submission" date="2019-07" db="EMBL/GenBank/DDBJ databases">
        <title>Whole genome shotgun sequence of Methylobacterium gnaphalii NBRC 107716.</title>
        <authorList>
            <person name="Hosoyama A."/>
            <person name="Uohara A."/>
            <person name="Ohji S."/>
            <person name="Ichikawa N."/>
        </authorList>
    </citation>
    <scope>NUCLEOTIDE SEQUENCE [LARGE SCALE GENOMIC DNA]</scope>
    <source>
        <strain evidence="1 2">NBRC 107716</strain>
    </source>
</reference>
<dbReference type="Pfam" id="PF09523">
    <property type="entry name" value="DUF2390"/>
    <property type="match status" value="1"/>
</dbReference>
<comment type="caution">
    <text evidence="1">The sequence shown here is derived from an EMBL/GenBank/DDBJ whole genome shotgun (WGS) entry which is preliminary data.</text>
</comment>
<proteinExistence type="predicted"/>
<dbReference type="RefSeq" id="WP_147048429.1">
    <property type="nucleotide sequence ID" value="NZ_BJZV01000027.1"/>
</dbReference>
<dbReference type="Proteomes" id="UP000321750">
    <property type="component" value="Unassembled WGS sequence"/>
</dbReference>
<keyword evidence="2" id="KW-1185">Reference proteome</keyword>